<keyword evidence="3" id="KW-1185">Reference proteome</keyword>
<dbReference type="AlphaFoldDB" id="A0AA37UIN0"/>
<feature type="region of interest" description="Disordered" evidence="1">
    <location>
        <begin position="63"/>
        <end position="83"/>
    </location>
</feature>
<accession>A0AA37UIN0</accession>
<proteinExistence type="predicted"/>
<feature type="compositionally biased region" description="Basic and acidic residues" evidence="1">
    <location>
        <begin position="1"/>
        <end position="12"/>
    </location>
</feature>
<dbReference type="RefSeq" id="XP_049130649.1">
    <property type="nucleotide sequence ID" value="XM_049274692.1"/>
</dbReference>
<dbReference type="EMBL" id="BQXU01000023">
    <property type="protein sequence ID" value="GKT48299.1"/>
    <property type="molecule type" value="Genomic_DNA"/>
</dbReference>
<name>A0AA37UIN0_9PEZI</name>
<protein>
    <submittedName>
        <fullName evidence="2">Uncharacterized protein</fullName>
    </submittedName>
</protein>
<comment type="caution">
    <text evidence="2">The sequence shown here is derived from an EMBL/GenBank/DDBJ whole genome shotgun (WGS) entry which is preliminary data.</text>
</comment>
<reference evidence="2 3" key="1">
    <citation type="submission" date="2022-03" db="EMBL/GenBank/DDBJ databases">
        <title>Genome data of Colletotrichum spp.</title>
        <authorList>
            <person name="Utami Y.D."/>
            <person name="Hiruma K."/>
        </authorList>
    </citation>
    <scope>NUCLEOTIDE SEQUENCE [LARGE SCALE GENOMIC DNA]</scope>
    <source>
        <strain evidence="2 3">MAFF 239500</strain>
    </source>
</reference>
<sequence>MPRPADGKERAEGGGIPSVSAMPCHLLLSVCVCPGSSSEDRTGASLNRFKQRLDVVDAAAYASQARGREQARAPSPSQATQALNGAVGQPGVIPHMPAVITVTWVR</sequence>
<organism evidence="2 3">
    <name type="scientific">Colletotrichum spaethianum</name>
    <dbReference type="NCBI Taxonomy" id="700344"/>
    <lineage>
        <taxon>Eukaryota</taxon>
        <taxon>Fungi</taxon>
        <taxon>Dikarya</taxon>
        <taxon>Ascomycota</taxon>
        <taxon>Pezizomycotina</taxon>
        <taxon>Sordariomycetes</taxon>
        <taxon>Hypocreomycetidae</taxon>
        <taxon>Glomerellales</taxon>
        <taxon>Glomerellaceae</taxon>
        <taxon>Colletotrichum</taxon>
        <taxon>Colletotrichum spaethianum species complex</taxon>
    </lineage>
</organism>
<evidence type="ECO:0000313" key="3">
    <source>
        <dbReference type="Proteomes" id="UP001055115"/>
    </source>
</evidence>
<evidence type="ECO:0000313" key="2">
    <source>
        <dbReference type="EMBL" id="GKT48299.1"/>
    </source>
</evidence>
<feature type="region of interest" description="Disordered" evidence="1">
    <location>
        <begin position="1"/>
        <end position="20"/>
    </location>
</feature>
<dbReference type="GeneID" id="73329282"/>
<dbReference type="Proteomes" id="UP001055115">
    <property type="component" value="Unassembled WGS sequence"/>
</dbReference>
<gene>
    <name evidence="2" type="ORF">ColSpa_08480</name>
</gene>
<evidence type="ECO:0000256" key="1">
    <source>
        <dbReference type="SAM" id="MobiDB-lite"/>
    </source>
</evidence>